<dbReference type="Proteomes" id="UP000001628">
    <property type="component" value="Unassembled WGS sequence"/>
</dbReference>
<feature type="compositionally biased region" description="Low complexity" evidence="5">
    <location>
        <begin position="35"/>
        <end position="44"/>
    </location>
</feature>
<dbReference type="eggNOG" id="KOG2382">
    <property type="taxonomic scope" value="Eukaryota"/>
</dbReference>
<dbReference type="OrthoDB" id="8119704at2759"/>
<gene>
    <name evidence="8" type="ORF">PADG_06526</name>
</gene>
<accession>C1GGT9</accession>
<organism evidence="8 9">
    <name type="scientific">Paracoccidioides brasiliensis (strain Pb18)</name>
    <dbReference type="NCBI Taxonomy" id="502780"/>
    <lineage>
        <taxon>Eukaryota</taxon>
        <taxon>Fungi</taxon>
        <taxon>Dikarya</taxon>
        <taxon>Ascomycota</taxon>
        <taxon>Pezizomycotina</taxon>
        <taxon>Eurotiomycetes</taxon>
        <taxon>Eurotiomycetidae</taxon>
        <taxon>Onygenales</taxon>
        <taxon>Ajellomycetaceae</taxon>
        <taxon>Paracoccidioides</taxon>
    </lineage>
</organism>
<keyword evidence="2" id="KW-0378">Hydrolase</keyword>
<dbReference type="FunFam" id="3.40.50.1820:FF:000039">
    <property type="entry name" value="Esterase ybfF"/>
    <property type="match status" value="1"/>
</dbReference>
<dbReference type="SUPFAM" id="SSF53474">
    <property type="entry name" value="alpha/beta-Hydrolases"/>
    <property type="match status" value="1"/>
</dbReference>
<dbReference type="InParanoid" id="C1GGT9"/>
<feature type="region of interest" description="Disordered" evidence="5">
    <location>
        <begin position="106"/>
        <end position="129"/>
    </location>
</feature>
<dbReference type="RefSeq" id="XP_010761787.1">
    <property type="nucleotide sequence ID" value="XM_010763485.1"/>
</dbReference>
<evidence type="ECO:0000256" key="5">
    <source>
        <dbReference type="SAM" id="MobiDB-lite"/>
    </source>
</evidence>
<dbReference type="GO" id="GO:0004525">
    <property type="term" value="F:ribonuclease III activity"/>
    <property type="evidence" value="ECO:0007669"/>
    <property type="project" value="InterPro"/>
</dbReference>
<dbReference type="GO" id="GO:0006396">
    <property type="term" value="P:RNA processing"/>
    <property type="evidence" value="ECO:0007669"/>
    <property type="project" value="InterPro"/>
</dbReference>
<evidence type="ECO:0000256" key="2">
    <source>
        <dbReference type="ARBA" id="ARBA00022801"/>
    </source>
</evidence>
<dbReference type="InterPro" id="IPR029058">
    <property type="entry name" value="AB_hydrolase_fold"/>
</dbReference>
<dbReference type="GO" id="GO:0005739">
    <property type="term" value="C:mitochondrion"/>
    <property type="evidence" value="ECO:0007669"/>
    <property type="project" value="TreeGrafter"/>
</dbReference>
<name>C1GGT9_PARBD</name>
<proteinExistence type="inferred from homology"/>
<feature type="region of interest" description="Disordered" evidence="5">
    <location>
        <begin position="1"/>
        <end position="57"/>
    </location>
</feature>
<feature type="region of interest" description="Disordered" evidence="5">
    <location>
        <begin position="432"/>
        <end position="455"/>
    </location>
</feature>
<dbReference type="PANTHER" id="PTHR46118:SF4">
    <property type="entry name" value="PROTEIN ABHD11"/>
    <property type="match status" value="1"/>
</dbReference>
<dbReference type="GO" id="GO:0003723">
    <property type="term" value="F:RNA binding"/>
    <property type="evidence" value="ECO:0007669"/>
    <property type="project" value="UniProtKB-UniRule"/>
</dbReference>
<evidence type="ECO:0008006" key="10">
    <source>
        <dbReference type="Google" id="ProtNLM"/>
    </source>
</evidence>
<evidence type="ECO:0000256" key="3">
    <source>
        <dbReference type="ARBA" id="ARBA00022884"/>
    </source>
</evidence>
<protein>
    <recommendedName>
        <fullName evidence="10">RNase III domain-containing protein</fullName>
    </recommendedName>
</protein>
<dbReference type="Gene3D" id="1.10.1520.10">
    <property type="entry name" value="Ribonuclease III domain"/>
    <property type="match status" value="1"/>
</dbReference>
<comment type="similarity">
    <text evidence="1">Belongs to the AB hydrolase superfamily.</text>
</comment>
<evidence type="ECO:0000313" key="9">
    <source>
        <dbReference type="Proteomes" id="UP000001628"/>
    </source>
</evidence>
<dbReference type="SUPFAM" id="SSF69065">
    <property type="entry name" value="RNase III domain-like"/>
    <property type="match status" value="1"/>
</dbReference>
<evidence type="ECO:0000256" key="1">
    <source>
        <dbReference type="ARBA" id="ARBA00008645"/>
    </source>
</evidence>
<dbReference type="InterPro" id="IPR014720">
    <property type="entry name" value="dsRBD_dom"/>
</dbReference>
<feature type="domain" description="DRBM" evidence="6">
    <location>
        <begin position="303"/>
        <end position="378"/>
    </location>
</feature>
<keyword evidence="3 4" id="KW-0694">RNA-binding</keyword>
<dbReference type="Pfam" id="PF00561">
    <property type="entry name" value="Abhydrolase_1"/>
    <property type="match status" value="1"/>
</dbReference>
<dbReference type="SMART" id="SM00535">
    <property type="entry name" value="RIBOc"/>
    <property type="match status" value="1"/>
</dbReference>
<dbReference type="InterPro" id="IPR036389">
    <property type="entry name" value="RNase_III_sf"/>
</dbReference>
<dbReference type="Pfam" id="PF00636">
    <property type="entry name" value="Ribonuclease_3"/>
    <property type="match status" value="1"/>
</dbReference>
<evidence type="ECO:0000259" key="7">
    <source>
        <dbReference type="PROSITE" id="PS50142"/>
    </source>
</evidence>
<feature type="compositionally biased region" description="Basic residues" evidence="5">
    <location>
        <begin position="437"/>
        <end position="447"/>
    </location>
</feature>
<dbReference type="eggNOG" id="KOG1817">
    <property type="taxonomic scope" value="Eukaryota"/>
</dbReference>
<dbReference type="PROSITE" id="PS50142">
    <property type="entry name" value="RNASE_3_2"/>
    <property type="match status" value="1"/>
</dbReference>
<evidence type="ECO:0000313" key="8">
    <source>
        <dbReference type="EMBL" id="EEH50447.2"/>
    </source>
</evidence>
<dbReference type="CDD" id="cd00593">
    <property type="entry name" value="RIBOc"/>
    <property type="match status" value="1"/>
</dbReference>
<dbReference type="PROSITE" id="PS50137">
    <property type="entry name" value="DS_RBD"/>
    <property type="match status" value="1"/>
</dbReference>
<evidence type="ECO:0000259" key="6">
    <source>
        <dbReference type="PROSITE" id="PS50137"/>
    </source>
</evidence>
<feature type="domain" description="RNase III" evidence="7">
    <location>
        <begin position="173"/>
        <end position="273"/>
    </location>
</feature>
<sequence>METKRKLEPGTSEETSAGNGVKRHKKKNFPDAEPDSSPTSPSSSNTAKQRTKTQSRLQKLQKLTRKLLNHPEQIPEAPINGSAPGPDLLQSLTALNNSLSLSLSLSLSSSSPQTHNPQDPPSYYSQSPLDRLYTPSLHLHAQNILPPLPPVPDKSLQTAIFTHEGVNDPTNTTTTTASTEKNYERLELLGDAYIEIFATRLVWDTFPRLRAGRLSQIREMLVKNETLAEYATRYGLDRRLQVAAEIRRQAKTWTKVRGDLFEAYVAAVILSHPKRGVEMVEEWLTQLWIPRLEGVERERPVLRYKEELAKMVMDKGVRVRYVDEREGVQRKGGLQTFFVGVYLDGWGFRDVCLGTGTGMSKVIAGNEAARKALENPVAREAAERKRAFHAGDRKGSDTGHVVSIQSPFDVLTEKRHRTPLPSHQHNIAYRGISIPPPHHHHHPPPKPRQRDKPTYHTTMGLRMPIPCGVSLRRTIPYLYRPFSSSPTPSSKPELAYQIWPSLDNSTAIDEDRNPIVFMHGLFGSKQNNRSISKALAAKLRRRIWVVDLRNHGDSPHLSPHDYMSMSDDVEAFIQRFKLHKPALIGHSMGAKTAMTLALRSPQLISSLISVDNAPVSAKLSSQFVNYVKAMQEIERAGVTKQSEADKILERYEESLPIRQFLLTNLIRNPTSHILKFRLPLSTLASSLDELASFPYNPATAPADLKFEGPALFIRGTRSGYVKDSMLPAINRFFPRYQIVDVEAGHWVISENGVGFKDAVTEFLKDN</sequence>
<evidence type="ECO:0000256" key="4">
    <source>
        <dbReference type="PROSITE-ProRule" id="PRU00266"/>
    </source>
</evidence>
<dbReference type="GeneID" id="22585234"/>
<dbReference type="GO" id="GO:0052689">
    <property type="term" value="F:carboxylic ester hydrolase activity"/>
    <property type="evidence" value="ECO:0007669"/>
    <property type="project" value="TreeGrafter"/>
</dbReference>
<dbReference type="EMBL" id="KN275964">
    <property type="protein sequence ID" value="EEH50447.2"/>
    <property type="molecule type" value="Genomic_DNA"/>
</dbReference>
<dbReference type="SUPFAM" id="SSF54768">
    <property type="entry name" value="dsRNA-binding domain-like"/>
    <property type="match status" value="1"/>
</dbReference>
<dbReference type="VEuPathDB" id="FungiDB:PADG_06526"/>
<dbReference type="Gene3D" id="3.30.160.20">
    <property type="match status" value="1"/>
</dbReference>
<dbReference type="PANTHER" id="PTHR46118">
    <property type="entry name" value="PROTEIN ABHD11"/>
    <property type="match status" value="1"/>
</dbReference>
<dbReference type="KEGG" id="pbn:PADG_06526"/>
<dbReference type="HOGENOM" id="CLU_364499_0_0_1"/>
<reference evidence="8 9" key="1">
    <citation type="journal article" date="2011" name="PLoS Genet.">
        <title>Comparative genomic analysis of human fungal pathogens causing paracoccidioidomycosis.</title>
        <authorList>
            <person name="Desjardins C.A."/>
            <person name="Champion M.D."/>
            <person name="Holder J.W."/>
            <person name="Muszewska A."/>
            <person name="Goldberg J."/>
            <person name="Bailao A.M."/>
            <person name="Brigido M.M."/>
            <person name="Ferreira M.E."/>
            <person name="Garcia A.M."/>
            <person name="Grynberg M."/>
            <person name="Gujja S."/>
            <person name="Heiman D.I."/>
            <person name="Henn M.R."/>
            <person name="Kodira C.D."/>
            <person name="Leon-Narvaez H."/>
            <person name="Longo L.V."/>
            <person name="Ma L.J."/>
            <person name="Malavazi I."/>
            <person name="Matsuo A.L."/>
            <person name="Morais F.V."/>
            <person name="Pereira M."/>
            <person name="Rodriguez-Brito S."/>
            <person name="Sakthikumar S."/>
            <person name="Salem-Izacc S.M."/>
            <person name="Sykes S.M."/>
            <person name="Teixeira M.M."/>
            <person name="Vallejo M.C."/>
            <person name="Walter M.E."/>
            <person name="Yandava C."/>
            <person name="Young S."/>
            <person name="Zeng Q."/>
            <person name="Zucker J."/>
            <person name="Felipe M.S."/>
            <person name="Goldman G.H."/>
            <person name="Haas B.J."/>
            <person name="McEwen J.G."/>
            <person name="Nino-Vega G."/>
            <person name="Puccia R."/>
            <person name="San-Blas G."/>
            <person name="Soares C.M."/>
            <person name="Birren B.W."/>
            <person name="Cuomo C.A."/>
        </authorList>
    </citation>
    <scope>NUCLEOTIDE SEQUENCE [LARGE SCALE GENOMIC DNA]</scope>
    <source>
        <strain evidence="8 9">Pb18</strain>
    </source>
</reference>
<dbReference type="STRING" id="502780.C1GGT9"/>
<dbReference type="Gene3D" id="3.40.50.1820">
    <property type="entry name" value="alpha/beta hydrolase"/>
    <property type="match status" value="1"/>
</dbReference>
<dbReference type="AlphaFoldDB" id="C1GGT9"/>
<dbReference type="InterPro" id="IPR000073">
    <property type="entry name" value="AB_hydrolase_1"/>
</dbReference>
<keyword evidence="9" id="KW-1185">Reference proteome</keyword>
<dbReference type="InterPro" id="IPR000999">
    <property type="entry name" value="RNase_III_dom"/>
</dbReference>